<dbReference type="Proteomes" id="UP000663832">
    <property type="component" value="Unassembled WGS sequence"/>
</dbReference>
<comment type="caution">
    <text evidence="2">The sequence shown here is derived from an EMBL/GenBank/DDBJ whole genome shotgun (WGS) entry which is preliminary data.</text>
</comment>
<dbReference type="Proteomes" id="UP000663877">
    <property type="component" value="Unassembled WGS sequence"/>
</dbReference>
<proteinExistence type="predicted"/>
<dbReference type="EMBL" id="CAJNOM010000588">
    <property type="protein sequence ID" value="CAF1512960.1"/>
    <property type="molecule type" value="Genomic_DNA"/>
</dbReference>
<sequence length="173" mass="19231">MTLTEGIRWIPVGSSSAKAGLPSENKGSDDHLISILVSHCMDGIKNRDETDIDCGGIKCPKCEDTQTCKGDCDCISEICKNNVCIPAESCKDDIKNQDETDSDCGGNKCPKCEDEKICHEDCDCLSRECKNNTCVRKYRTFTFTLYVDSEEKSNEYIVDKASLWLAETKICND</sequence>
<reference evidence="2" key="1">
    <citation type="submission" date="2021-02" db="EMBL/GenBank/DDBJ databases">
        <authorList>
            <person name="Nowell W R."/>
        </authorList>
    </citation>
    <scope>NUCLEOTIDE SEQUENCE</scope>
</reference>
<organism evidence="2 3">
    <name type="scientific">Adineta steineri</name>
    <dbReference type="NCBI Taxonomy" id="433720"/>
    <lineage>
        <taxon>Eukaryota</taxon>
        <taxon>Metazoa</taxon>
        <taxon>Spiralia</taxon>
        <taxon>Gnathifera</taxon>
        <taxon>Rotifera</taxon>
        <taxon>Eurotatoria</taxon>
        <taxon>Bdelloidea</taxon>
        <taxon>Adinetida</taxon>
        <taxon>Adinetidae</taxon>
        <taxon>Adineta</taxon>
    </lineage>
</organism>
<dbReference type="AlphaFoldDB" id="A0A815TXP9"/>
<evidence type="ECO:0000313" key="1">
    <source>
        <dbReference type="EMBL" id="CAF0727927.1"/>
    </source>
</evidence>
<keyword evidence="3" id="KW-1185">Reference proteome</keyword>
<accession>A0A815TXP9</accession>
<dbReference type="EMBL" id="CAJNOI010000002">
    <property type="protein sequence ID" value="CAF0727927.1"/>
    <property type="molecule type" value="Genomic_DNA"/>
</dbReference>
<name>A0A815TXP9_9BILA</name>
<protein>
    <submittedName>
        <fullName evidence="2">Uncharacterized protein</fullName>
    </submittedName>
</protein>
<evidence type="ECO:0000313" key="2">
    <source>
        <dbReference type="EMBL" id="CAF1512960.1"/>
    </source>
</evidence>
<dbReference type="OrthoDB" id="10060350at2759"/>
<gene>
    <name evidence="1" type="ORF">BJG266_LOCUS938</name>
    <name evidence="2" type="ORF">QVE165_LOCUS44245</name>
</gene>
<evidence type="ECO:0000313" key="3">
    <source>
        <dbReference type="Proteomes" id="UP000663832"/>
    </source>
</evidence>